<accession>A0A3M7PVL7</accession>
<dbReference type="EMBL" id="REGN01008620">
    <property type="protein sequence ID" value="RNA03120.1"/>
    <property type="molecule type" value="Genomic_DNA"/>
</dbReference>
<sequence length="276" mass="31982">MSFNQKGCSSDEGSAYVRLFKQIKIQDEEKSENENEIENEYDKNTLNNSDSNDLAEHSQWFLQIADDEAVDDFDSNGHSNLVRIYERGGTSDDVELDLDESNEYCFPNRGEPVKNLEIELGTCKIGRYSYACHKCNIAVRLTINSNNPLHKVIQQLSKFRAKHKNTISSVKICISKKVRFRINNETRWASVFLLLDCFHQEYLRSVFNLTFKCPVSLEVKENYMQILLPVFQFNLILQNNSSTIADVMPIFNILISKWTIFEVYRPYKALCNSLIT</sequence>
<feature type="compositionally biased region" description="Acidic residues" evidence="1">
    <location>
        <begin position="29"/>
        <end position="39"/>
    </location>
</feature>
<dbReference type="OrthoDB" id="10206356at2759"/>
<dbReference type="InterPro" id="IPR012337">
    <property type="entry name" value="RNaseH-like_sf"/>
</dbReference>
<dbReference type="SUPFAM" id="SSF53098">
    <property type="entry name" value="Ribonuclease H-like"/>
    <property type="match status" value="1"/>
</dbReference>
<reference evidence="2 3" key="1">
    <citation type="journal article" date="2018" name="Sci. Rep.">
        <title>Genomic signatures of local adaptation to the degree of environmental predictability in rotifers.</title>
        <authorList>
            <person name="Franch-Gras L."/>
            <person name="Hahn C."/>
            <person name="Garcia-Roger E.M."/>
            <person name="Carmona M.J."/>
            <person name="Serra M."/>
            <person name="Gomez A."/>
        </authorList>
    </citation>
    <scope>NUCLEOTIDE SEQUENCE [LARGE SCALE GENOMIC DNA]</scope>
    <source>
        <strain evidence="2">HYR1</strain>
    </source>
</reference>
<dbReference type="Proteomes" id="UP000276133">
    <property type="component" value="Unassembled WGS sequence"/>
</dbReference>
<evidence type="ECO:0000313" key="2">
    <source>
        <dbReference type="EMBL" id="RNA03120.1"/>
    </source>
</evidence>
<organism evidence="2 3">
    <name type="scientific">Brachionus plicatilis</name>
    <name type="common">Marine rotifer</name>
    <name type="synonym">Brachionus muelleri</name>
    <dbReference type="NCBI Taxonomy" id="10195"/>
    <lineage>
        <taxon>Eukaryota</taxon>
        <taxon>Metazoa</taxon>
        <taxon>Spiralia</taxon>
        <taxon>Gnathifera</taxon>
        <taxon>Rotifera</taxon>
        <taxon>Eurotatoria</taxon>
        <taxon>Monogononta</taxon>
        <taxon>Pseudotrocha</taxon>
        <taxon>Ploima</taxon>
        <taxon>Brachionidae</taxon>
        <taxon>Brachionus</taxon>
    </lineage>
</organism>
<gene>
    <name evidence="2" type="ORF">BpHYR1_035864</name>
</gene>
<keyword evidence="3" id="KW-1185">Reference proteome</keyword>
<evidence type="ECO:0000313" key="3">
    <source>
        <dbReference type="Proteomes" id="UP000276133"/>
    </source>
</evidence>
<proteinExistence type="predicted"/>
<evidence type="ECO:0000256" key="1">
    <source>
        <dbReference type="SAM" id="MobiDB-lite"/>
    </source>
</evidence>
<feature type="region of interest" description="Disordered" evidence="1">
    <location>
        <begin position="28"/>
        <end position="49"/>
    </location>
</feature>
<dbReference type="AlphaFoldDB" id="A0A3M7PVL7"/>
<name>A0A3M7PVL7_BRAPC</name>
<comment type="caution">
    <text evidence="2">The sequence shown here is derived from an EMBL/GenBank/DDBJ whole genome shotgun (WGS) entry which is preliminary data.</text>
</comment>
<protein>
    <submittedName>
        <fullName evidence="2">Uncharacterized protein</fullName>
    </submittedName>
</protein>